<gene>
    <name evidence="1" type="ORF">NQ176_g7034</name>
</gene>
<dbReference type="Proteomes" id="UP001143910">
    <property type="component" value="Unassembled WGS sequence"/>
</dbReference>
<reference evidence="1" key="1">
    <citation type="submission" date="2022-08" db="EMBL/GenBank/DDBJ databases">
        <title>Genome Sequence of Lecanicillium fungicola.</title>
        <authorList>
            <person name="Buettner E."/>
        </authorList>
    </citation>
    <scope>NUCLEOTIDE SEQUENCE</scope>
    <source>
        <strain evidence="1">Babe33</strain>
    </source>
</reference>
<evidence type="ECO:0000313" key="1">
    <source>
        <dbReference type="EMBL" id="KAJ2972657.1"/>
    </source>
</evidence>
<evidence type="ECO:0000313" key="2">
    <source>
        <dbReference type="Proteomes" id="UP001143910"/>
    </source>
</evidence>
<comment type="caution">
    <text evidence="1">The sequence shown here is derived from an EMBL/GenBank/DDBJ whole genome shotgun (WGS) entry which is preliminary data.</text>
</comment>
<dbReference type="EMBL" id="JANJQO010001107">
    <property type="protein sequence ID" value="KAJ2972657.1"/>
    <property type="molecule type" value="Genomic_DNA"/>
</dbReference>
<keyword evidence="2" id="KW-1185">Reference proteome</keyword>
<protein>
    <submittedName>
        <fullName evidence="1">Uncharacterized protein</fullName>
    </submittedName>
</protein>
<organism evidence="1 2">
    <name type="scientific">Zarea fungicola</name>
    <dbReference type="NCBI Taxonomy" id="93591"/>
    <lineage>
        <taxon>Eukaryota</taxon>
        <taxon>Fungi</taxon>
        <taxon>Dikarya</taxon>
        <taxon>Ascomycota</taxon>
        <taxon>Pezizomycotina</taxon>
        <taxon>Sordariomycetes</taxon>
        <taxon>Hypocreomycetidae</taxon>
        <taxon>Hypocreales</taxon>
        <taxon>Cordycipitaceae</taxon>
        <taxon>Zarea</taxon>
    </lineage>
</organism>
<name>A0ACC1N080_9HYPO</name>
<accession>A0ACC1N080</accession>
<proteinExistence type="predicted"/>
<sequence>MDGGEKQSEKARELAAIIKQRSASTASSSKGFAVHTFQVATAPNQPQAESAETRIDSEQTEKSSSAQYEEPNPTHSSSQAAETATFLTAFYWEAVFPVLFPWYCPSTLSGGRSWILSTLEANEGFRHAAITASGYYFTLVLARDAPETVQTPCGQHVWDTVARHRNQSLQVIQKSLRHGTNLHAVPTASLNFTQIASIVDTIAHVLVADASIADGQNVYSCWETGSVLLKEALQMYGCVDGNNFSLENILLALEKPPTFDNTGAVVRLRNASQTSFQFSLAVFLYADIILSTSRKQSPTLQKYHTMLAPRAVSSTLPRDESFLPMQDYVGCHGWALALVGQIATLHALDASEEYLAIRGQELQNTIFEGLESLGPVTEPPQLQSLVDQEEHHRLVTKMWLHAAWIYLSTVMHGWKPQRTDCSGSVSAVCLSSPTSSPDSLDAAAPSGHCAWPGVWPIPSRRSSTLGVFWMKWDPFQTLAQIGKF</sequence>